<evidence type="ECO:0000256" key="4">
    <source>
        <dbReference type="RuleBase" id="RU365006"/>
    </source>
</evidence>
<dbReference type="SUPFAM" id="SSF56281">
    <property type="entry name" value="Metallo-hydrolase/oxidoreductase"/>
    <property type="match status" value="1"/>
</dbReference>
<feature type="compositionally biased region" description="Low complexity" evidence="5">
    <location>
        <begin position="309"/>
        <end position="324"/>
    </location>
</feature>
<dbReference type="GO" id="GO:0003723">
    <property type="term" value="F:RNA binding"/>
    <property type="evidence" value="ECO:0007669"/>
    <property type="project" value="UniProtKB-KW"/>
</dbReference>
<feature type="region of interest" description="Disordered" evidence="5">
    <location>
        <begin position="434"/>
        <end position="480"/>
    </location>
</feature>
<feature type="region of interest" description="Disordered" evidence="5">
    <location>
        <begin position="282"/>
        <end position="340"/>
    </location>
</feature>
<dbReference type="InterPro" id="IPR025069">
    <property type="entry name" value="Cpsf2_C"/>
</dbReference>
<keyword evidence="2 4" id="KW-0507">mRNA processing</keyword>
<dbReference type="Pfam" id="PF10996">
    <property type="entry name" value="Beta-Casp"/>
    <property type="match status" value="1"/>
</dbReference>
<dbReference type="Pfam" id="PF13299">
    <property type="entry name" value="CPSF100_C"/>
    <property type="match status" value="1"/>
</dbReference>
<evidence type="ECO:0000256" key="1">
    <source>
        <dbReference type="ARBA" id="ARBA00004123"/>
    </source>
</evidence>
<keyword evidence="3 4" id="KW-0539">Nucleus</keyword>
<organism evidence="7">
    <name type="scientific">Amorphochlora amoebiformis</name>
    <dbReference type="NCBI Taxonomy" id="1561963"/>
    <lineage>
        <taxon>Eukaryota</taxon>
        <taxon>Sar</taxon>
        <taxon>Rhizaria</taxon>
        <taxon>Cercozoa</taxon>
        <taxon>Chlorarachniophyceae</taxon>
        <taxon>Amorphochlora</taxon>
    </lineage>
</organism>
<keyword evidence="4" id="KW-0694">RNA-binding</keyword>
<feature type="region of interest" description="Disordered" evidence="5">
    <location>
        <begin position="384"/>
        <end position="418"/>
    </location>
</feature>
<dbReference type="AlphaFoldDB" id="A0A7S0D528"/>
<gene>
    <name evidence="7" type="ORF">LAMO00422_LOCUS6432</name>
</gene>
<name>A0A7S0D528_9EUKA</name>
<evidence type="ECO:0000256" key="2">
    <source>
        <dbReference type="ARBA" id="ARBA00022664"/>
    </source>
</evidence>
<sequence length="702" mass="79402">MTQFTIKHVREAIDRMKPLKFSQDVILESKKPEEDPLTVTPYAAGRIIGGCFWHINFDSGVIIYAVEFNHRTEQHLNRFVLEAFSRPTLLITDATCMSYPTERRQSLDSQLFQAIQATLSQGADVLIPVDAGGRVLELLLCLYRFWIQAKMDNHGYFIFSSRVAESIIEYAKSLAEWMSDSCRNDLNNTHRRPFQFGESLKVALNLAEIDRYQGPKLILATNESLIGGYSLKIWKKLLRAPPNLLIVPQRGQYGSPTQQFFFPHRPKYINLKIRKLLPTRLLPAQTKPTITPANKDTPEESTAEKSQENNNSGPSKPKPNLTGVKVEKEGGKMVKKRKRKKKAKFPLFSFKKEERKYDDYGEIIDPEDFKVPEEAMTPTPDMARVNKRFRGPNPNPNQDFTPMRGGAGGGPPGPKGPFMDVGRRARFGEFQGNERNFQQGERNFPPGERNFPKGERNFQQNEMFQGNPGGNATGAGFKSGLEGAKEPMTMLWDTQFIRVHCRILCLNYEGRSDGKAVKNTLSQVKPHNLIILRGSVKDKGALRKYMEDSQRCKVMVPQNGQMVHAISGSETQRAVIHPTLSAKLEFKSVDPNMRIAWMNALLQDGEEKKSEMRMLIPAPEARVRGHAALYLGNVKFAGLQRLLIEEGGLNANFHGNIMVCNNGQITIQKKVSKAKRSIRIEGGLSEDYYKVRKLLVSQYTVL</sequence>
<dbReference type="SMART" id="SM01027">
    <property type="entry name" value="Beta-Casp"/>
    <property type="match status" value="1"/>
</dbReference>
<proteinExistence type="inferred from homology"/>
<evidence type="ECO:0000313" key="7">
    <source>
        <dbReference type="EMBL" id="CAD8441751.1"/>
    </source>
</evidence>
<comment type="subcellular location">
    <subcellularLocation>
        <location evidence="1 4">Nucleus</location>
    </subcellularLocation>
</comment>
<evidence type="ECO:0000259" key="6">
    <source>
        <dbReference type="SMART" id="SM01027"/>
    </source>
</evidence>
<accession>A0A7S0D528</accession>
<evidence type="ECO:0000256" key="3">
    <source>
        <dbReference type="ARBA" id="ARBA00023242"/>
    </source>
</evidence>
<dbReference type="GO" id="GO:0006398">
    <property type="term" value="P:mRNA 3'-end processing by stem-loop binding and cleavage"/>
    <property type="evidence" value="ECO:0007669"/>
    <property type="project" value="InterPro"/>
</dbReference>
<dbReference type="GO" id="GO:0005847">
    <property type="term" value="C:mRNA cleavage and polyadenylation specificity factor complex"/>
    <property type="evidence" value="ECO:0007669"/>
    <property type="project" value="InterPro"/>
</dbReference>
<dbReference type="PANTHER" id="PTHR45922:SF1">
    <property type="entry name" value="CLEAVAGE AND POLYADENYLATION SPECIFICITY FACTOR SUBUNIT 2"/>
    <property type="match status" value="1"/>
</dbReference>
<evidence type="ECO:0000256" key="5">
    <source>
        <dbReference type="SAM" id="MobiDB-lite"/>
    </source>
</evidence>
<dbReference type="Gene3D" id="3.40.50.10890">
    <property type="match status" value="1"/>
</dbReference>
<dbReference type="Pfam" id="PF16661">
    <property type="entry name" value="Lactamase_B_6"/>
    <property type="match status" value="1"/>
</dbReference>
<dbReference type="EMBL" id="HBEM01009199">
    <property type="protein sequence ID" value="CAD8441751.1"/>
    <property type="molecule type" value="Transcribed_RNA"/>
</dbReference>
<reference evidence="7" key="1">
    <citation type="submission" date="2021-01" db="EMBL/GenBank/DDBJ databases">
        <authorList>
            <person name="Corre E."/>
            <person name="Pelletier E."/>
            <person name="Niang G."/>
            <person name="Scheremetjew M."/>
            <person name="Finn R."/>
            <person name="Kale V."/>
            <person name="Holt S."/>
            <person name="Cochrane G."/>
            <person name="Meng A."/>
            <person name="Brown T."/>
            <person name="Cohen L."/>
        </authorList>
    </citation>
    <scope>NUCLEOTIDE SEQUENCE</scope>
    <source>
        <strain evidence="7">CCMP2058</strain>
    </source>
</reference>
<protein>
    <recommendedName>
        <fullName evidence="4">Cleavage and polyadenylation specificity factor subunit 2</fullName>
    </recommendedName>
    <alternativeName>
        <fullName evidence="4">Cleavage and polyadenylation specificity factor 100 kDa subunit</fullName>
    </alternativeName>
</protein>
<feature type="domain" description="Beta-Casp" evidence="6">
    <location>
        <begin position="135"/>
        <end position="260"/>
    </location>
</feature>
<feature type="compositionally biased region" description="Basic and acidic residues" evidence="5">
    <location>
        <begin position="296"/>
        <end position="307"/>
    </location>
</feature>
<dbReference type="InterPro" id="IPR027075">
    <property type="entry name" value="CPSF2"/>
</dbReference>
<dbReference type="PANTHER" id="PTHR45922">
    <property type="entry name" value="CLEAVAGE AND POLYADENYLATION SPECIFICITY FACTOR SUBUNIT 2"/>
    <property type="match status" value="1"/>
</dbReference>
<dbReference type="InterPro" id="IPR036866">
    <property type="entry name" value="RibonucZ/Hydroxyglut_hydro"/>
</dbReference>
<comment type="similarity">
    <text evidence="4">Belongs to the metallo-beta-lactamase superfamily. RNA-metabolizing metallo-beta-lactamase-like family. CPSF2/YSH1 subfamily.</text>
</comment>
<dbReference type="InterPro" id="IPR001279">
    <property type="entry name" value="Metallo-B-lactamas"/>
</dbReference>
<dbReference type="InterPro" id="IPR022712">
    <property type="entry name" value="Beta_Casp"/>
</dbReference>